<dbReference type="PANTHER" id="PTHR22100">
    <property type="entry name" value="WINGS APART-LIKE PROTEIN HOMOLOG"/>
    <property type="match status" value="1"/>
</dbReference>
<dbReference type="EMBL" id="CCAG010018599">
    <property type="status" value="NOT_ANNOTATED_CDS"/>
    <property type="molecule type" value="Genomic_DNA"/>
</dbReference>
<feature type="region of interest" description="Disordered" evidence="2">
    <location>
        <begin position="234"/>
        <end position="256"/>
    </location>
</feature>
<feature type="region of interest" description="Disordered" evidence="2">
    <location>
        <begin position="1617"/>
        <end position="1650"/>
    </location>
</feature>
<feature type="region of interest" description="Disordered" evidence="2">
    <location>
        <begin position="719"/>
        <end position="738"/>
    </location>
</feature>
<dbReference type="EnsemblMetazoa" id="GMOY005138-RA">
    <property type="protein sequence ID" value="GMOY005138-PA"/>
    <property type="gene ID" value="GMOY005138"/>
</dbReference>
<dbReference type="PROSITE" id="PS51271">
    <property type="entry name" value="WAPL"/>
    <property type="match status" value="1"/>
</dbReference>
<feature type="compositionally biased region" description="Basic and acidic residues" evidence="2">
    <location>
        <begin position="163"/>
        <end position="197"/>
    </location>
</feature>
<feature type="compositionally biased region" description="Polar residues" evidence="2">
    <location>
        <begin position="719"/>
        <end position="728"/>
    </location>
</feature>
<evidence type="ECO:0000259" key="3">
    <source>
        <dbReference type="PROSITE" id="PS51271"/>
    </source>
</evidence>
<sequence length="1650" mass="182518">MSRWGKNIVVPLDSTKENTNRPTVSRSLGTVGKWGKMGFTSTRTYTMSALPAAVAAAAAAVAAASPQESPASHKEDDLSTSVPEPPKPRKFFKSRNTTPPEVIAQIIQHLPRQSASPAREISSSYTTAPSILSTPVKDPTKVKISKSISSERKKKSPKKFKFKSVELSDEGTEHREVKAPGETKLPKKKKTEKELKPEAPPSRILSRARKTVNYCEDDEEDRLPTPIKDIIIPKQKKPDKVVNVQETPPPTPAHKLDDVYAACDTPEPVLPPPAAPQTSTVVNNIASKTPEHPPIVLRISKGTSRLVSTDSEEPVASTTPPLQHSDALLLETPSENATRSRQAPGDEVISNSITPKIIVKPPRPPSPLTSSREEEPPEINYCTVKISPDKPPKERLKLIIKTDVIRNALAAAAAAEAAKSVGVTEKAIQADTASSGNEGCPATDRPEKEKSKKNKKHKHLKHLVVEQLPSTQKRNLAEFKTPSPHLALGSSSIHDNHPNPTAASARTVISPPALSERDFDSQSSVLGSISSKGNSTPQGLAPQPEESCVLHSRGSSVITSDLETSQHSSLVAPPSDIELRLESMMMDGEASQQQRTTNNYVEAEPLQEDILAVLRGDESAMDIEQEKIKENGQDSKLSNQIQEDNMMHSTIVGRRITRGKAKSNYAELETDDSQAVKVRNKKSTPITQSGDEISIQKRLTRRGKKLDESNSVLITMETSEELPTNSDEINSDKSYQERDPIPALVVRRGRSSRNTNNNNLTNNTNNINKIAANLSAKAGAAELQKVSNPDSIITPSIQRSYGRKRKNQQVMQVLQPSAEELEDIHSLTPAKLANLDLPTTESTDLITNPLHTINENYLSASVELHETNSMDSSSLQRPSSGSETPISPFRHDYKIKDKFKRTLTLDNQVNNAVVAKQTAPNNTLPSGTQNQTGTEPAVKLVISKKKGSIFKSRVPSEQTEQTNSKRHLYKHRWDATANGDTGSDSNTTPAQIPDNKSGSATVDAIFNDFTSDDTRSSPLLASKLTRIIKQNPQVIPHGSDMNEAVTATDSVRGDRKTKDLYTVVHNVKTAHQIQEIGEYQEMDDDVEYILDALQSQNPMPTRCLSALQLATKCMVPAFRMHVRAHGVVSKFFKALSDANHDLSLGLCTSAIMYILSQEGLNMDLDRDSLELMMNLLESEQSAAAPADHANYERNKQKVRELCEEIKAQGKATHLNVESITVGTLAMETLLSLTSKRAGEWFKEELRELGGLEHIIKTINDCCRSAVDNDHSSNGIVWTRPLLDNMQTVERCLRVLENVTQMNEENQRYILTYAQGHAINTLCSLYSLCDRELTLYPTSETTSRDNPGIVMRELLIPLMKVLINLTHPFNASNAMGADLIGQRTEVIDTSFHLLLQAPNYIPDRCVFELSILALLLLINLTMYTLPNRERIMQSNAPTEFSLNHDNSPKSETAISAIMSYFYKCEELARLVEKNTDALLDNQDKNKKKQEEVDETVNNLLQKAGHHMEHSLKGSYTAILIGHLIADNERFEDTVRKHLHGNGFKEIISVLEKYYNFMDLAASVSYQFESASSSALYEFDNRSISEASVVAHIKSTKKLLDYFKKRDLIHEMNINNTSPVSLEKHENDNDLNTNSSSTPATVQRVYKTYSQR</sequence>
<dbReference type="InterPro" id="IPR012502">
    <property type="entry name" value="WAPL_dom"/>
</dbReference>
<dbReference type="Pfam" id="PF07814">
    <property type="entry name" value="WAPL"/>
    <property type="match status" value="1"/>
</dbReference>
<feature type="region of interest" description="Disordered" evidence="2">
    <location>
        <begin position="431"/>
        <end position="551"/>
    </location>
</feature>
<dbReference type="PANTHER" id="PTHR22100:SF13">
    <property type="entry name" value="WINGS APART-LIKE PROTEIN HOMOLOG"/>
    <property type="match status" value="1"/>
</dbReference>
<feature type="region of interest" description="Disordered" evidence="2">
    <location>
        <begin position="868"/>
        <end position="889"/>
    </location>
</feature>
<feature type="compositionally biased region" description="Polar residues" evidence="2">
    <location>
        <begin position="111"/>
        <end position="133"/>
    </location>
</feature>
<dbReference type="InterPro" id="IPR039874">
    <property type="entry name" value="WAPL"/>
</dbReference>
<dbReference type="Gene3D" id="1.25.10.10">
    <property type="entry name" value="Leucine-rich Repeat Variant"/>
    <property type="match status" value="1"/>
</dbReference>
<feature type="compositionally biased region" description="Polar residues" evidence="2">
    <location>
        <begin position="869"/>
        <end position="885"/>
    </location>
</feature>
<name>A0A1B0FMR5_GLOMM</name>
<feature type="region of interest" description="Disordered" evidence="2">
    <location>
        <begin position="975"/>
        <end position="999"/>
    </location>
</feature>
<feature type="compositionally biased region" description="Polar residues" evidence="2">
    <location>
        <begin position="489"/>
        <end position="504"/>
    </location>
</feature>
<feature type="region of interest" description="Disordered" evidence="2">
    <location>
        <begin position="111"/>
        <end position="220"/>
    </location>
</feature>
<accession>A0A1B0FMR5</accession>
<feature type="domain" description="WAPL" evidence="3">
    <location>
        <begin position="1054"/>
        <end position="1559"/>
    </location>
</feature>
<dbReference type="InterPro" id="IPR016024">
    <property type="entry name" value="ARM-type_fold"/>
</dbReference>
<dbReference type="InterPro" id="IPR011989">
    <property type="entry name" value="ARM-like"/>
</dbReference>
<feature type="compositionally biased region" description="Basic residues" evidence="2">
    <location>
        <begin position="152"/>
        <end position="162"/>
    </location>
</feature>
<keyword evidence="5" id="KW-1185">Reference proteome</keyword>
<dbReference type="STRING" id="37546.A0A1B0FMR5"/>
<feature type="compositionally biased region" description="Polar residues" evidence="2">
    <location>
        <begin position="521"/>
        <end position="538"/>
    </location>
</feature>
<proteinExistence type="inferred from homology"/>
<evidence type="ECO:0000256" key="1">
    <source>
        <dbReference type="ARBA" id="ARBA00006854"/>
    </source>
</evidence>
<feature type="region of interest" description="Disordered" evidence="2">
    <location>
        <begin position="66"/>
        <end position="98"/>
    </location>
</feature>
<reference evidence="4" key="1">
    <citation type="submission" date="2020-05" db="UniProtKB">
        <authorList>
            <consortium name="EnsemblMetazoa"/>
        </authorList>
    </citation>
    <scope>IDENTIFICATION</scope>
    <source>
        <strain evidence="4">Yale</strain>
    </source>
</reference>
<evidence type="ECO:0000256" key="2">
    <source>
        <dbReference type="SAM" id="MobiDB-lite"/>
    </source>
</evidence>
<evidence type="ECO:0000313" key="5">
    <source>
        <dbReference type="Proteomes" id="UP000092444"/>
    </source>
</evidence>
<dbReference type="SUPFAM" id="SSF48371">
    <property type="entry name" value="ARM repeat"/>
    <property type="match status" value="1"/>
</dbReference>
<dbReference type="VEuPathDB" id="VectorBase:GMOY005138"/>
<feature type="compositionally biased region" description="Basic residues" evidence="2">
    <location>
        <begin position="451"/>
        <end position="462"/>
    </location>
</feature>
<organism evidence="4 5">
    <name type="scientific">Glossina morsitans morsitans</name>
    <name type="common">Savannah tsetse fly</name>
    <dbReference type="NCBI Taxonomy" id="37546"/>
    <lineage>
        <taxon>Eukaryota</taxon>
        <taxon>Metazoa</taxon>
        <taxon>Ecdysozoa</taxon>
        <taxon>Arthropoda</taxon>
        <taxon>Hexapoda</taxon>
        <taxon>Insecta</taxon>
        <taxon>Pterygota</taxon>
        <taxon>Neoptera</taxon>
        <taxon>Endopterygota</taxon>
        <taxon>Diptera</taxon>
        <taxon>Brachycera</taxon>
        <taxon>Muscomorpha</taxon>
        <taxon>Hippoboscoidea</taxon>
        <taxon>Glossinidae</taxon>
        <taxon>Glossina</taxon>
    </lineage>
</organism>
<dbReference type="FunFam" id="1.25.10.10:FF:000374">
    <property type="entry name" value="Protein wings apart-like"/>
    <property type="match status" value="1"/>
</dbReference>
<dbReference type="PhylomeDB" id="A0A1B0FMR5"/>
<evidence type="ECO:0000313" key="4">
    <source>
        <dbReference type="EnsemblMetazoa" id="GMOY005138-PA"/>
    </source>
</evidence>
<feature type="compositionally biased region" description="Polar residues" evidence="2">
    <location>
        <begin position="978"/>
        <end position="999"/>
    </location>
</feature>
<feature type="region of interest" description="Disordered" evidence="2">
    <location>
        <begin position="1"/>
        <end position="24"/>
    </location>
</feature>
<feature type="region of interest" description="Disordered" evidence="2">
    <location>
        <begin position="287"/>
        <end position="376"/>
    </location>
</feature>
<comment type="similarity">
    <text evidence="1">Belongs to the WAPL family.</text>
</comment>
<dbReference type="Proteomes" id="UP000092444">
    <property type="component" value="Unassembled WGS sequence"/>
</dbReference>
<protein>
    <recommendedName>
        <fullName evidence="3">WAPL domain-containing protein</fullName>
    </recommendedName>
</protein>
<dbReference type="InterPro" id="IPR022771">
    <property type="entry name" value="WAPL_C"/>
</dbReference>